<comment type="subcellular location">
    <subcellularLocation>
        <location evidence="1">Nucleus</location>
    </subcellularLocation>
</comment>
<proteinExistence type="predicted"/>
<dbReference type="PROSITE" id="PS50090">
    <property type="entry name" value="MYB_LIKE"/>
    <property type="match status" value="1"/>
</dbReference>
<keyword evidence="12" id="KW-1185">Reference proteome</keyword>
<gene>
    <name evidence="9" type="ordered locus">MTR_8g072990</name>
    <name evidence="10" type="ORF">MtrunA17_Chr8g0370121</name>
</gene>
<evidence type="ECO:0000256" key="4">
    <source>
        <dbReference type="ARBA" id="ARBA00023242"/>
    </source>
</evidence>
<evidence type="ECO:0000313" key="10">
    <source>
        <dbReference type="EMBL" id="RHN41819.1"/>
    </source>
</evidence>
<dbReference type="Proteomes" id="UP000265566">
    <property type="component" value="Chromosome 8"/>
</dbReference>
<dbReference type="AlphaFoldDB" id="G7L8M9"/>
<dbReference type="HOGENOM" id="CLU_1079309_0_0_1"/>
<reference evidence="9 12" key="1">
    <citation type="journal article" date="2011" name="Nature">
        <title>The Medicago genome provides insight into the evolution of rhizobial symbioses.</title>
        <authorList>
            <person name="Young N.D."/>
            <person name="Debelle F."/>
            <person name="Oldroyd G.E."/>
            <person name="Geurts R."/>
            <person name="Cannon S.B."/>
            <person name="Udvardi M.K."/>
            <person name="Benedito V.A."/>
            <person name="Mayer K.F."/>
            <person name="Gouzy J."/>
            <person name="Schoof H."/>
            <person name="Van de Peer Y."/>
            <person name="Proost S."/>
            <person name="Cook D.R."/>
            <person name="Meyers B.C."/>
            <person name="Spannagl M."/>
            <person name="Cheung F."/>
            <person name="De Mita S."/>
            <person name="Krishnakumar V."/>
            <person name="Gundlach H."/>
            <person name="Zhou S."/>
            <person name="Mudge J."/>
            <person name="Bharti A.K."/>
            <person name="Murray J.D."/>
            <person name="Naoumkina M.A."/>
            <person name="Rosen B."/>
            <person name="Silverstein K.A."/>
            <person name="Tang H."/>
            <person name="Rombauts S."/>
            <person name="Zhao P.X."/>
            <person name="Zhou P."/>
            <person name="Barbe V."/>
            <person name="Bardou P."/>
            <person name="Bechner M."/>
            <person name="Bellec A."/>
            <person name="Berger A."/>
            <person name="Berges H."/>
            <person name="Bidwell S."/>
            <person name="Bisseling T."/>
            <person name="Choisne N."/>
            <person name="Couloux A."/>
            <person name="Denny R."/>
            <person name="Deshpande S."/>
            <person name="Dai X."/>
            <person name="Doyle J.J."/>
            <person name="Dudez A.M."/>
            <person name="Farmer A.D."/>
            <person name="Fouteau S."/>
            <person name="Franken C."/>
            <person name="Gibelin C."/>
            <person name="Gish J."/>
            <person name="Goldstein S."/>
            <person name="Gonzalez A.J."/>
            <person name="Green P.J."/>
            <person name="Hallab A."/>
            <person name="Hartog M."/>
            <person name="Hua A."/>
            <person name="Humphray S.J."/>
            <person name="Jeong D.H."/>
            <person name="Jing Y."/>
            <person name="Jocker A."/>
            <person name="Kenton S.M."/>
            <person name="Kim D.J."/>
            <person name="Klee K."/>
            <person name="Lai H."/>
            <person name="Lang C."/>
            <person name="Lin S."/>
            <person name="Macmil S.L."/>
            <person name="Magdelenat G."/>
            <person name="Matthews L."/>
            <person name="McCorrison J."/>
            <person name="Monaghan E.L."/>
            <person name="Mun J.H."/>
            <person name="Najar F.Z."/>
            <person name="Nicholson C."/>
            <person name="Noirot C."/>
            <person name="O'Bleness M."/>
            <person name="Paule C.R."/>
            <person name="Poulain J."/>
            <person name="Prion F."/>
            <person name="Qin B."/>
            <person name="Qu C."/>
            <person name="Retzel E.F."/>
            <person name="Riddle C."/>
            <person name="Sallet E."/>
            <person name="Samain S."/>
            <person name="Samson N."/>
            <person name="Sanders I."/>
            <person name="Saurat O."/>
            <person name="Scarpelli C."/>
            <person name="Schiex T."/>
            <person name="Segurens B."/>
            <person name="Severin A.J."/>
            <person name="Sherrier D.J."/>
            <person name="Shi R."/>
            <person name="Sims S."/>
            <person name="Singer S.R."/>
            <person name="Sinharoy S."/>
            <person name="Sterck L."/>
            <person name="Viollet A."/>
            <person name="Wang B.B."/>
            <person name="Wang K."/>
            <person name="Wang M."/>
            <person name="Wang X."/>
            <person name="Warfsmann J."/>
            <person name="Weissenbach J."/>
            <person name="White D.D."/>
            <person name="White J.D."/>
            <person name="Wiley G.B."/>
            <person name="Wincker P."/>
            <person name="Xing Y."/>
            <person name="Yang L."/>
            <person name="Yao Z."/>
            <person name="Ying F."/>
            <person name="Zhai J."/>
            <person name="Zhou L."/>
            <person name="Zuber A."/>
            <person name="Denarie J."/>
            <person name="Dixon R.A."/>
            <person name="May G.D."/>
            <person name="Schwartz D.C."/>
            <person name="Rogers J."/>
            <person name="Quetier F."/>
            <person name="Town C.D."/>
            <person name="Roe B.A."/>
        </authorList>
    </citation>
    <scope>NUCLEOTIDE SEQUENCE [LARGE SCALE GENOMIC DNA]</scope>
    <source>
        <strain evidence="9">A17</strain>
        <strain evidence="11 12">cv. Jemalong A17</strain>
    </source>
</reference>
<dbReference type="InterPro" id="IPR009057">
    <property type="entry name" value="Homeodomain-like_sf"/>
</dbReference>
<dbReference type="EMBL" id="PSQE01000008">
    <property type="protein sequence ID" value="RHN41819.1"/>
    <property type="molecule type" value="Genomic_DNA"/>
</dbReference>
<keyword evidence="4" id="KW-0539">Nucleus</keyword>
<keyword evidence="2" id="KW-0805">Transcription regulation</keyword>
<evidence type="ECO:0000256" key="2">
    <source>
        <dbReference type="ARBA" id="ARBA00023015"/>
    </source>
</evidence>
<dbReference type="GO" id="GO:0003677">
    <property type="term" value="F:DNA binding"/>
    <property type="evidence" value="ECO:0007669"/>
    <property type="project" value="UniProtKB-KW"/>
</dbReference>
<dbReference type="EMBL" id="CM001224">
    <property type="protein sequence ID" value="AET03563.1"/>
    <property type="molecule type" value="Genomic_DNA"/>
</dbReference>
<dbReference type="Pfam" id="PF00249">
    <property type="entry name" value="Myb_DNA-binding"/>
    <property type="match status" value="1"/>
</dbReference>
<dbReference type="InterPro" id="IPR001005">
    <property type="entry name" value="SANT/Myb"/>
</dbReference>
<feature type="compositionally biased region" description="Polar residues" evidence="5">
    <location>
        <begin position="209"/>
        <end position="225"/>
    </location>
</feature>
<dbReference type="EnsemblPlants" id="AET03563">
    <property type="protein sequence ID" value="AET03563"/>
    <property type="gene ID" value="MTR_8g072990"/>
</dbReference>
<evidence type="ECO:0000313" key="12">
    <source>
        <dbReference type="Proteomes" id="UP000002051"/>
    </source>
</evidence>
<dbReference type="InterPro" id="IPR017930">
    <property type="entry name" value="Myb_dom"/>
</dbReference>
<dbReference type="SMART" id="SM00717">
    <property type="entry name" value="SANT"/>
    <property type="match status" value="1"/>
</dbReference>
<evidence type="ECO:0000313" key="13">
    <source>
        <dbReference type="Proteomes" id="UP000265566"/>
    </source>
</evidence>
<evidence type="ECO:0000259" key="6">
    <source>
        <dbReference type="PROSITE" id="PS50090"/>
    </source>
</evidence>
<dbReference type="PANTHER" id="PTHR44042:SF54">
    <property type="entry name" value="MYB-LIKE DNA-BINDING DOMAIN, SHAQKYF CLASS PROTEIN"/>
    <property type="match status" value="1"/>
</dbReference>
<dbReference type="PaxDb" id="3880-AET03563"/>
<dbReference type="STRING" id="3880.G7L8M9"/>
<dbReference type="GO" id="GO:0005634">
    <property type="term" value="C:nucleus"/>
    <property type="evidence" value="ECO:0007669"/>
    <property type="project" value="UniProtKB-SubCell"/>
</dbReference>
<feature type="region of interest" description="Disordered" evidence="5">
    <location>
        <begin position="205"/>
        <end position="229"/>
    </location>
</feature>
<evidence type="ECO:0000259" key="8">
    <source>
        <dbReference type="PROSITE" id="PS51294"/>
    </source>
</evidence>
<dbReference type="NCBIfam" id="TIGR01557">
    <property type="entry name" value="myb_SHAQKYF"/>
    <property type="match status" value="1"/>
</dbReference>
<dbReference type="SUPFAM" id="SSF46689">
    <property type="entry name" value="Homeodomain-like"/>
    <property type="match status" value="1"/>
</dbReference>
<organism evidence="9 12">
    <name type="scientific">Medicago truncatula</name>
    <name type="common">Barrel medic</name>
    <name type="synonym">Medicago tribuloides</name>
    <dbReference type="NCBI Taxonomy" id="3880"/>
    <lineage>
        <taxon>Eukaryota</taxon>
        <taxon>Viridiplantae</taxon>
        <taxon>Streptophyta</taxon>
        <taxon>Embryophyta</taxon>
        <taxon>Tracheophyta</taxon>
        <taxon>Spermatophyta</taxon>
        <taxon>Magnoliopsida</taxon>
        <taxon>eudicotyledons</taxon>
        <taxon>Gunneridae</taxon>
        <taxon>Pentapetalae</taxon>
        <taxon>rosids</taxon>
        <taxon>fabids</taxon>
        <taxon>Fabales</taxon>
        <taxon>Fabaceae</taxon>
        <taxon>Papilionoideae</taxon>
        <taxon>50 kb inversion clade</taxon>
        <taxon>NPAAA clade</taxon>
        <taxon>Hologalegina</taxon>
        <taxon>IRL clade</taxon>
        <taxon>Trifolieae</taxon>
        <taxon>Medicago</taxon>
    </lineage>
</organism>
<dbReference type="Gene3D" id="1.10.10.60">
    <property type="entry name" value="Homeodomain-like"/>
    <property type="match status" value="1"/>
</dbReference>
<evidence type="ECO:0000313" key="9">
    <source>
        <dbReference type="EMBL" id="AET03563.1"/>
    </source>
</evidence>
<sequence length="242" mass="26844">MPMETIDLTYFLDSPPSIPISSSVAPMILNFDSTNPNLHHQHNTTFLGPSAQEHTHQSHQMITTNCPQTGTHGGSLIARVLRPLPGSNTMPFPSGSRQMVPWSQTEHDLFVMGLIKYGQGRWGKIAENFVCNKTPQQVQSYAASFFRHLPDEYVHGLKKRKYDFNGINSSSSASYYSMHNMIANNDPAKETLALFPIVPTYHEGEASRRNNTNNYEASTSMTLPSPSAGDGGVDLELRLGLY</sequence>
<reference evidence="13" key="4">
    <citation type="journal article" date="2018" name="Nat. Plants">
        <title>Whole-genome landscape of Medicago truncatula symbiotic genes.</title>
        <authorList>
            <person name="Pecrix Y."/>
            <person name="Staton S.E."/>
            <person name="Sallet E."/>
            <person name="Lelandais-Briere C."/>
            <person name="Moreau S."/>
            <person name="Carrere S."/>
            <person name="Blein T."/>
            <person name="Jardinaud M.F."/>
            <person name="Latrasse D."/>
            <person name="Zouine M."/>
            <person name="Zahm M."/>
            <person name="Kreplak J."/>
            <person name="Mayjonade B."/>
            <person name="Satge C."/>
            <person name="Perez M."/>
            <person name="Cauet S."/>
            <person name="Marande W."/>
            <person name="Chantry-Darmon C."/>
            <person name="Lopez-Roques C."/>
            <person name="Bouchez O."/>
            <person name="Berard A."/>
            <person name="Debelle F."/>
            <person name="Munos S."/>
            <person name="Bendahmane A."/>
            <person name="Berges H."/>
            <person name="Niebel A."/>
            <person name="Buitink J."/>
            <person name="Frugier F."/>
            <person name="Benhamed M."/>
            <person name="Crespi M."/>
            <person name="Gouzy J."/>
            <person name="Gamas P."/>
        </authorList>
    </citation>
    <scope>NUCLEOTIDE SEQUENCE [LARGE SCALE GENOMIC DNA]</scope>
    <source>
        <strain evidence="13">cv. Jemalong A17</strain>
    </source>
</reference>
<feature type="domain" description="HTH myb-type" evidence="8">
    <location>
        <begin position="101"/>
        <end position="150"/>
    </location>
</feature>
<dbReference type="OMA" id="NMIANND"/>
<dbReference type="eggNOG" id="KOG0724">
    <property type="taxonomic scope" value="Eukaryota"/>
</dbReference>
<dbReference type="Gramene" id="rna48181">
    <property type="protein sequence ID" value="RHN41819.1"/>
    <property type="gene ID" value="gene48181"/>
</dbReference>
<reference evidence="10" key="5">
    <citation type="journal article" date="2018" name="Nat. Plants">
        <title>Whole-genome landscape of Medicago truncatula symbiotic genes.</title>
        <authorList>
            <person name="Pecrix Y."/>
            <person name="Gamas P."/>
            <person name="Carrere S."/>
        </authorList>
    </citation>
    <scope>NUCLEOTIDE SEQUENCE</scope>
    <source>
        <tissue evidence="10">Leaves</tissue>
    </source>
</reference>
<evidence type="ECO:0000256" key="1">
    <source>
        <dbReference type="ARBA" id="ARBA00004123"/>
    </source>
</evidence>
<dbReference type="PANTHER" id="PTHR44042">
    <property type="entry name" value="DUPLICATED HOMEODOMAIN-LIKE SUPERFAMILY PROTEIN-RELATED"/>
    <property type="match status" value="1"/>
</dbReference>
<name>G7L8M9_MEDTR</name>
<evidence type="ECO:0000259" key="7">
    <source>
        <dbReference type="PROSITE" id="PS51293"/>
    </source>
</evidence>
<keyword evidence="3" id="KW-0804">Transcription</keyword>
<dbReference type="Proteomes" id="UP000002051">
    <property type="component" value="Chromosome 8"/>
</dbReference>
<dbReference type="InterPro" id="IPR017884">
    <property type="entry name" value="SANT_dom"/>
</dbReference>
<reference evidence="11" key="3">
    <citation type="submission" date="2015-04" db="UniProtKB">
        <authorList>
            <consortium name="EnsemblPlants"/>
        </authorList>
    </citation>
    <scope>IDENTIFICATION</scope>
    <source>
        <strain evidence="11">cv. Jemalong A17</strain>
    </source>
</reference>
<dbReference type="InterPro" id="IPR006447">
    <property type="entry name" value="Myb_dom_plants"/>
</dbReference>
<evidence type="ECO:0000256" key="3">
    <source>
        <dbReference type="ARBA" id="ARBA00023163"/>
    </source>
</evidence>
<feature type="domain" description="SANT" evidence="7">
    <location>
        <begin position="97"/>
        <end position="150"/>
    </location>
</feature>
<dbReference type="CDD" id="cd00167">
    <property type="entry name" value="SANT"/>
    <property type="match status" value="1"/>
</dbReference>
<protein>
    <submittedName>
        <fullName evidence="9">MYB-like DNA-binding domain, shaqkyf class protein</fullName>
    </submittedName>
    <submittedName>
        <fullName evidence="10">Putative transcription factor MYB/SANT family</fullName>
    </submittedName>
</protein>
<feature type="domain" description="Myb-like" evidence="6">
    <location>
        <begin position="101"/>
        <end position="146"/>
    </location>
</feature>
<dbReference type="PROSITE" id="PS51294">
    <property type="entry name" value="HTH_MYB"/>
    <property type="match status" value="1"/>
</dbReference>
<reference evidence="9 12" key="2">
    <citation type="journal article" date="2014" name="BMC Genomics">
        <title>An improved genome release (version Mt4.0) for the model legume Medicago truncatula.</title>
        <authorList>
            <person name="Tang H."/>
            <person name="Krishnakumar V."/>
            <person name="Bidwell S."/>
            <person name="Rosen B."/>
            <person name="Chan A."/>
            <person name="Zhou S."/>
            <person name="Gentzbittel L."/>
            <person name="Childs K.L."/>
            <person name="Yandell M."/>
            <person name="Gundlach H."/>
            <person name="Mayer K.F."/>
            <person name="Schwartz D.C."/>
            <person name="Town C.D."/>
        </authorList>
    </citation>
    <scope>GENOME REANNOTATION</scope>
    <source>
        <strain evidence="11 12">cv. Jemalong A17</strain>
    </source>
</reference>
<dbReference type="PROSITE" id="PS51293">
    <property type="entry name" value="SANT"/>
    <property type="match status" value="1"/>
</dbReference>
<keyword evidence="9" id="KW-0238">DNA-binding</keyword>
<evidence type="ECO:0000256" key="5">
    <source>
        <dbReference type="SAM" id="MobiDB-lite"/>
    </source>
</evidence>
<accession>G7L8M9</accession>
<evidence type="ECO:0000313" key="11">
    <source>
        <dbReference type="EnsemblPlants" id="AET03563"/>
    </source>
</evidence>